<dbReference type="Gene3D" id="3.30.530.20">
    <property type="match status" value="1"/>
</dbReference>
<keyword evidence="3" id="KW-1185">Reference proteome</keyword>
<comment type="caution">
    <text evidence="2">The sequence shown here is derived from an EMBL/GenBank/DDBJ whole genome shotgun (WGS) entry which is preliminary data.</text>
</comment>
<gene>
    <name evidence="2" type="ORF">GCM10014713_09080</name>
</gene>
<dbReference type="EMBL" id="BMQQ01000002">
    <property type="protein sequence ID" value="GGT18391.1"/>
    <property type="molecule type" value="Genomic_DNA"/>
</dbReference>
<evidence type="ECO:0000313" key="3">
    <source>
        <dbReference type="Proteomes" id="UP000619486"/>
    </source>
</evidence>
<protein>
    <submittedName>
        <fullName evidence="2">Cyclase</fullName>
    </submittedName>
</protein>
<feature type="domain" description="Coenzyme Q-binding protein COQ10 START" evidence="1">
    <location>
        <begin position="14"/>
        <end position="134"/>
    </location>
</feature>
<evidence type="ECO:0000259" key="1">
    <source>
        <dbReference type="Pfam" id="PF03364"/>
    </source>
</evidence>
<dbReference type="SUPFAM" id="SSF55961">
    <property type="entry name" value="Bet v1-like"/>
    <property type="match status" value="1"/>
</dbReference>
<dbReference type="Proteomes" id="UP000619486">
    <property type="component" value="Unassembled WGS sequence"/>
</dbReference>
<evidence type="ECO:0000313" key="2">
    <source>
        <dbReference type="EMBL" id="GGT18391.1"/>
    </source>
</evidence>
<name>A0A918LMF4_9ACTN</name>
<dbReference type="Pfam" id="PF03364">
    <property type="entry name" value="Polyketide_cyc"/>
    <property type="match status" value="1"/>
</dbReference>
<organism evidence="2 3">
    <name type="scientific">Streptomyces purpureus</name>
    <dbReference type="NCBI Taxonomy" id="1951"/>
    <lineage>
        <taxon>Bacteria</taxon>
        <taxon>Bacillati</taxon>
        <taxon>Actinomycetota</taxon>
        <taxon>Actinomycetes</taxon>
        <taxon>Kitasatosporales</taxon>
        <taxon>Streptomycetaceae</taxon>
        <taxon>Streptomyces</taxon>
    </lineage>
</organism>
<dbReference type="InterPro" id="IPR023393">
    <property type="entry name" value="START-like_dom_sf"/>
</dbReference>
<reference evidence="2" key="2">
    <citation type="submission" date="2020-09" db="EMBL/GenBank/DDBJ databases">
        <authorList>
            <person name="Sun Q."/>
            <person name="Ohkuma M."/>
        </authorList>
    </citation>
    <scope>NUCLEOTIDE SEQUENCE</scope>
    <source>
        <strain evidence="2">JCM 3172</strain>
    </source>
</reference>
<sequence>MRHVTVTVTAPDLTPDAAYRRICDFGRYPELTDTVRNVVVHPPRADGSTVSEWTVSFRDGLMRWTERDVFHEQELTLSFEQLSGDFETFEGSWRCEAAGGGTLVTFEAAFDLGMPTLAAILDPVAESTLRSNVEWILRGLLGAVTAELAGAAHD</sequence>
<accession>A0A918LMF4</accession>
<dbReference type="InterPro" id="IPR005031">
    <property type="entry name" value="COQ10_START"/>
</dbReference>
<dbReference type="RefSeq" id="WP_189199996.1">
    <property type="nucleotide sequence ID" value="NZ_BMQQ01000002.1"/>
</dbReference>
<dbReference type="AlphaFoldDB" id="A0A918LMF4"/>
<reference evidence="2" key="1">
    <citation type="journal article" date="2014" name="Int. J. Syst. Evol. Microbiol.">
        <title>Complete genome sequence of Corynebacterium casei LMG S-19264T (=DSM 44701T), isolated from a smear-ripened cheese.</title>
        <authorList>
            <consortium name="US DOE Joint Genome Institute (JGI-PGF)"/>
            <person name="Walter F."/>
            <person name="Albersmeier A."/>
            <person name="Kalinowski J."/>
            <person name="Ruckert C."/>
        </authorList>
    </citation>
    <scope>NUCLEOTIDE SEQUENCE</scope>
    <source>
        <strain evidence="2">JCM 3172</strain>
    </source>
</reference>
<proteinExistence type="predicted"/>